<dbReference type="PROSITE" id="PS50835">
    <property type="entry name" value="IG_LIKE"/>
    <property type="match status" value="1"/>
</dbReference>
<dbReference type="SMART" id="SM00407">
    <property type="entry name" value="IGc1"/>
    <property type="match status" value="1"/>
</dbReference>
<evidence type="ECO:0000256" key="5">
    <source>
        <dbReference type="ARBA" id="ARBA00022859"/>
    </source>
</evidence>
<evidence type="ECO:0000256" key="7">
    <source>
        <dbReference type="ARBA" id="ARBA00023130"/>
    </source>
</evidence>
<comment type="similarity">
    <text evidence="2">Belongs to the MHC class II family.</text>
</comment>
<dbReference type="PANTHER" id="PTHR19944:SF86">
    <property type="entry name" value="HLA CLASS II HISTOCOMPATIBILITY ANTIGEN, DR ALPHA CHAIN"/>
    <property type="match status" value="1"/>
</dbReference>
<evidence type="ECO:0000313" key="14">
    <source>
        <dbReference type="Ensembl" id="ENSSANP00000038416.1"/>
    </source>
</evidence>
<proteinExistence type="inferred from homology"/>
<protein>
    <submittedName>
        <fullName evidence="14">Rano class II histocompatibility antigen, A beta chain-like</fullName>
    </submittedName>
</protein>
<evidence type="ECO:0000256" key="9">
    <source>
        <dbReference type="ARBA" id="ARBA00023157"/>
    </source>
</evidence>
<keyword evidence="11" id="KW-0491">MHC II</keyword>
<dbReference type="InterPro" id="IPR013783">
    <property type="entry name" value="Ig-like_fold"/>
</dbReference>
<dbReference type="PANTHER" id="PTHR19944">
    <property type="entry name" value="MHC CLASS II-RELATED"/>
    <property type="match status" value="1"/>
</dbReference>
<keyword evidence="4" id="KW-0732">Signal</keyword>
<dbReference type="InterPro" id="IPR007110">
    <property type="entry name" value="Ig-like_dom"/>
</dbReference>
<dbReference type="Gene3D" id="2.60.40.10">
    <property type="entry name" value="Immunoglobulins"/>
    <property type="match status" value="1"/>
</dbReference>
<evidence type="ECO:0000256" key="4">
    <source>
        <dbReference type="ARBA" id="ARBA00022729"/>
    </source>
</evidence>
<dbReference type="InterPro" id="IPR036179">
    <property type="entry name" value="Ig-like_dom_sf"/>
</dbReference>
<keyword evidence="15" id="KW-1185">Reference proteome</keyword>
<dbReference type="InterPro" id="IPR050160">
    <property type="entry name" value="MHC/Immunoglobulin"/>
</dbReference>
<dbReference type="InterPro" id="IPR003006">
    <property type="entry name" value="Ig/MHC_CS"/>
</dbReference>
<reference evidence="14" key="2">
    <citation type="submission" date="2025-09" db="UniProtKB">
        <authorList>
            <consortium name="Ensembl"/>
        </authorList>
    </citation>
    <scope>IDENTIFICATION</scope>
</reference>
<evidence type="ECO:0000313" key="15">
    <source>
        <dbReference type="Proteomes" id="UP000472260"/>
    </source>
</evidence>
<evidence type="ECO:0000256" key="8">
    <source>
        <dbReference type="ARBA" id="ARBA00023136"/>
    </source>
</evidence>
<evidence type="ECO:0000256" key="2">
    <source>
        <dbReference type="ARBA" id="ARBA00007394"/>
    </source>
</evidence>
<feature type="domain" description="Ig-like" evidence="13">
    <location>
        <begin position="133"/>
        <end position="213"/>
    </location>
</feature>
<dbReference type="InterPro" id="IPR011162">
    <property type="entry name" value="MHC_I/II-like_Ag-recog"/>
</dbReference>
<sequence>MRGTRTQQTFCNGHITFLKCKQRCHPNRYLKSQILLYLFYDAEFVSVEHEAFLYAACSDVEEEFYIGYDEEEFGHVDFRQKRAVETLPDFEGQKNITFPRFYEIGSDAIVGCKRDLPIFIQTFKSLPLEMDAPQTSIYPKDDVELGVQNTLICHATGFYPPSVNISWTNNNVIVTEGISLSQYRPRTDDTFNIFSTLKFTPAEGDIYSCTVNHKALQGQPQTKIWGECDFQMEWTILQLFVVAVVVTKTNYWSHFILSVPNICELT</sequence>
<keyword evidence="5" id="KW-0391">Immunity</keyword>
<dbReference type="Ensembl" id="ENSSANT00000040883.1">
    <property type="protein sequence ID" value="ENSSANP00000038416.1"/>
    <property type="gene ID" value="ENSSANG00000019373.1"/>
</dbReference>
<dbReference type="Gene3D" id="3.10.320.10">
    <property type="entry name" value="Class II Histocompatibility Antigen, M Beta Chain, Chain B, domain 1"/>
    <property type="match status" value="1"/>
</dbReference>
<keyword evidence="12" id="KW-0393">Immunoglobulin domain</keyword>
<keyword evidence="3" id="KW-0812">Transmembrane</keyword>
<organism evidence="14 15">
    <name type="scientific">Sinocyclocheilus anshuiensis</name>
    <dbReference type="NCBI Taxonomy" id="1608454"/>
    <lineage>
        <taxon>Eukaryota</taxon>
        <taxon>Metazoa</taxon>
        <taxon>Chordata</taxon>
        <taxon>Craniata</taxon>
        <taxon>Vertebrata</taxon>
        <taxon>Euteleostomi</taxon>
        <taxon>Actinopterygii</taxon>
        <taxon>Neopterygii</taxon>
        <taxon>Teleostei</taxon>
        <taxon>Ostariophysi</taxon>
        <taxon>Cypriniformes</taxon>
        <taxon>Cyprinidae</taxon>
        <taxon>Cyprininae</taxon>
        <taxon>Sinocyclocheilus</taxon>
    </lineage>
</organism>
<evidence type="ECO:0000256" key="1">
    <source>
        <dbReference type="ARBA" id="ARBA00004479"/>
    </source>
</evidence>
<evidence type="ECO:0000256" key="3">
    <source>
        <dbReference type="ARBA" id="ARBA00022692"/>
    </source>
</evidence>
<dbReference type="PROSITE" id="PS00290">
    <property type="entry name" value="IG_MHC"/>
    <property type="match status" value="1"/>
</dbReference>
<dbReference type="InterPro" id="IPR001003">
    <property type="entry name" value="MHC_II_a_N"/>
</dbReference>
<name>A0A671N219_9TELE</name>
<dbReference type="AlphaFoldDB" id="A0A671N219"/>
<evidence type="ECO:0000256" key="12">
    <source>
        <dbReference type="ARBA" id="ARBA00023319"/>
    </source>
</evidence>
<dbReference type="SUPFAM" id="SSF54452">
    <property type="entry name" value="MHC antigen-recognition domain"/>
    <property type="match status" value="1"/>
</dbReference>
<dbReference type="SUPFAM" id="SSF48726">
    <property type="entry name" value="Immunoglobulin"/>
    <property type="match status" value="1"/>
</dbReference>
<dbReference type="InterPro" id="IPR003597">
    <property type="entry name" value="Ig_C1-set"/>
</dbReference>
<keyword evidence="10" id="KW-0325">Glycoprotein</keyword>
<comment type="subcellular location">
    <subcellularLocation>
        <location evidence="1">Membrane</location>
        <topology evidence="1">Single-pass type I membrane protein</topology>
    </subcellularLocation>
</comment>
<keyword evidence="9" id="KW-1015">Disulfide bond</keyword>
<keyword evidence="8" id="KW-0472">Membrane</keyword>
<evidence type="ECO:0000256" key="6">
    <source>
        <dbReference type="ARBA" id="ARBA00022989"/>
    </source>
</evidence>
<dbReference type="GO" id="GO:0002250">
    <property type="term" value="P:adaptive immune response"/>
    <property type="evidence" value="ECO:0007669"/>
    <property type="project" value="UniProtKB-KW"/>
</dbReference>
<evidence type="ECO:0000256" key="11">
    <source>
        <dbReference type="ARBA" id="ARBA00023182"/>
    </source>
</evidence>
<dbReference type="SMART" id="SM00920">
    <property type="entry name" value="MHC_II_alpha"/>
    <property type="match status" value="1"/>
</dbReference>
<evidence type="ECO:0000256" key="10">
    <source>
        <dbReference type="ARBA" id="ARBA00023180"/>
    </source>
</evidence>
<keyword evidence="7" id="KW-1064">Adaptive immunity</keyword>
<dbReference type="Pfam" id="PF00993">
    <property type="entry name" value="MHC_II_alpha"/>
    <property type="match status" value="1"/>
</dbReference>
<reference evidence="14" key="1">
    <citation type="submission" date="2025-08" db="UniProtKB">
        <authorList>
            <consortium name="Ensembl"/>
        </authorList>
    </citation>
    <scope>IDENTIFICATION</scope>
</reference>
<dbReference type="GO" id="GO:0002504">
    <property type="term" value="P:antigen processing and presentation of peptide or polysaccharide antigen via MHC class II"/>
    <property type="evidence" value="ECO:0007669"/>
    <property type="project" value="UniProtKB-KW"/>
</dbReference>
<dbReference type="Proteomes" id="UP000472260">
    <property type="component" value="Unassembled WGS sequence"/>
</dbReference>
<dbReference type="GO" id="GO:0042613">
    <property type="term" value="C:MHC class II protein complex"/>
    <property type="evidence" value="ECO:0007669"/>
    <property type="project" value="UniProtKB-KW"/>
</dbReference>
<keyword evidence="6" id="KW-1133">Transmembrane helix</keyword>
<gene>
    <name evidence="14" type="primary">LOC107661927</name>
</gene>
<evidence type="ECO:0000259" key="13">
    <source>
        <dbReference type="PROSITE" id="PS50835"/>
    </source>
</evidence>
<accession>A0A671N219</accession>
<dbReference type="InterPro" id="IPR014745">
    <property type="entry name" value="MHC_II_a/b_N"/>
</dbReference>
<dbReference type="Pfam" id="PF07654">
    <property type="entry name" value="C1-set"/>
    <property type="match status" value="1"/>
</dbReference>